<keyword evidence="1" id="KW-0472">Membrane</keyword>
<comment type="caution">
    <text evidence="2">The sequence shown here is derived from an EMBL/GenBank/DDBJ whole genome shotgun (WGS) entry which is preliminary data.</text>
</comment>
<accession>A0ABT6NE77</accession>
<feature type="transmembrane region" description="Helical" evidence="1">
    <location>
        <begin position="73"/>
        <end position="94"/>
    </location>
</feature>
<evidence type="ECO:0000256" key="1">
    <source>
        <dbReference type="SAM" id="Phobius"/>
    </source>
</evidence>
<reference evidence="2 3" key="1">
    <citation type="submission" date="2023-04" db="EMBL/GenBank/DDBJ databases">
        <title>Fusibacter bizertensis strain WBS, isolated from littoral bottom sediments of the Arctic seas - biochemical and genomic analysis.</title>
        <authorList>
            <person name="Brioukhanov A.L."/>
        </authorList>
    </citation>
    <scope>NUCLEOTIDE SEQUENCE [LARGE SCALE GENOMIC DNA]</scope>
    <source>
        <strain evidence="2 3">WBS</strain>
    </source>
</reference>
<proteinExistence type="predicted"/>
<feature type="transmembrane region" description="Helical" evidence="1">
    <location>
        <begin position="174"/>
        <end position="195"/>
    </location>
</feature>
<name>A0ABT6NE77_9FIRM</name>
<evidence type="ECO:0000313" key="3">
    <source>
        <dbReference type="Proteomes" id="UP001158045"/>
    </source>
</evidence>
<keyword evidence="1" id="KW-0812">Transmembrane</keyword>
<sequence>MSIVNFDGVGFVYKFWCNVFLRIETILPFSILRKFVFKKTDAFADKWVVFHTLFSLSTLITVHYFDIGLWGNIILGYAAIRVLEIVIYQINVLLFHPYKALIIEKRKAYILKNPYRSVVLLGHNFIEVIFWFTSLTEFVEPNGNRLLYNIMDNTIRIFTFNYEKVSNNDSGLQLLFFVEVICWMVLTIISLAKFIGELPHVHLSLETKKKKRYK</sequence>
<keyword evidence="1" id="KW-1133">Transmembrane helix</keyword>
<dbReference type="RefSeq" id="WP_281094615.1">
    <property type="nucleotide sequence ID" value="NZ_JARYZI010000007.1"/>
</dbReference>
<gene>
    <name evidence="2" type="ORF">QE109_11240</name>
</gene>
<organism evidence="2 3">
    <name type="scientific">Fusibacter bizertensis</name>
    <dbReference type="NCBI Taxonomy" id="1488331"/>
    <lineage>
        <taxon>Bacteria</taxon>
        <taxon>Bacillati</taxon>
        <taxon>Bacillota</taxon>
        <taxon>Clostridia</taxon>
        <taxon>Eubacteriales</taxon>
        <taxon>Eubacteriales Family XII. Incertae Sedis</taxon>
        <taxon>Fusibacter</taxon>
    </lineage>
</organism>
<evidence type="ECO:0008006" key="4">
    <source>
        <dbReference type="Google" id="ProtNLM"/>
    </source>
</evidence>
<dbReference type="EMBL" id="JARYZI010000007">
    <property type="protein sequence ID" value="MDH8678727.1"/>
    <property type="molecule type" value="Genomic_DNA"/>
</dbReference>
<feature type="transmembrane region" description="Helical" evidence="1">
    <location>
        <begin position="115"/>
        <end position="133"/>
    </location>
</feature>
<protein>
    <recommendedName>
        <fullName evidence="4">DUF1295 domain-containing protein</fullName>
    </recommendedName>
</protein>
<dbReference type="Proteomes" id="UP001158045">
    <property type="component" value="Unassembled WGS sequence"/>
</dbReference>
<evidence type="ECO:0000313" key="2">
    <source>
        <dbReference type="EMBL" id="MDH8678727.1"/>
    </source>
</evidence>
<feature type="transmembrane region" description="Helical" evidence="1">
    <location>
        <begin position="48"/>
        <end position="67"/>
    </location>
</feature>
<keyword evidence="3" id="KW-1185">Reference proteome</keyword>